<dbReference type="SUPFAM" id="SSF53448">
    <property type="entry name" value="Nucleotide-diphospho-sugar transferases"/>
    <property type="match status" value="1"/>
</dbReference>
<dbReference type="Gene3D" id="3.90.550.20">
    <property type="match status" value="1"/>
</dbReference>
<protein>
    <recommendedName>
        <fullName evidence="3">Capsule polysaccharide biosynthesis protein</fullName>
    </recommendedName>
</protein>
<dbReference type="EMBL" id="JAXOVC010000013">
    <property type="protein sequence ID" value="KAK4494650.1"/>
    <property type="molecule type" value="Genomic_DNA"/>
</dbReference>
<evidence type="ECO:0000313" key="2">
    <source>
        <dbReference type="Proteomes" id="UP001305779"/>
    </source>
</evidence>
<evidence type="ECO:0008006" key="3">
    <source>
        <dbReference type="Google" id="ProtNLM"/>
    </source>
</evidence>
<proteinExistence type="predicted"/>
<dbReference type="Proteomes" id="UP001305779">
    <property type="component" value="Unassembled WGS sequence"/>
</dbReference>
<dbReference type="InterPro" id="IPR008441">
    <property type="entry name" value="AfumC-like_glycosyl_Trfase"/>
</dbReference>
<evidence type="ECO:0000313" key="1">
    <source>
        <dbReference type="EMBL" id="KAK4494650.1"/>
    </source>
</evidence>
<organism evidence="1 2">
    <name type="scientific">Zasmidium cellare</name>
    <name type="common">Wine cellar mold</name>
    <name type="synonym">Racodium cellare</name>
    <dbReference type="NCBI Taxonomy" id="395010"/>
    <lineage>
        <taxon>Eukaryota</taxon>
        <taxon>Fungi</taxon>
        <taxon>Dikarya</taxon>
        <taxon>Ascomycota</taxon>
        <taxon>Pezizomycotina</taxon>
        <taxon>Dothideomycetes</taxon>
        <taxon>Dothideomycetidae</taxon>
        <taxon>Mycosphaerellales</taxon>
        <taxon>Mycosphaerellaceae</taxon>
        <taxon>Zasmidium</taxon>
    </lineage>
</organism>
<accession>A0ABR0E061</accession>
<name>A0ABR0E061_ZASCE</name>
<keyword evidence="2" id="KW-1185">Reference proteome</keyword>
<reference evidence="1 2" key="1">
    <citation type="journal article" date="2023" name="G3 (Bethesda)">
        <title>A chromosome-level genome assembly of Zasmidium syzygii isolated from banana leaves.</title>
        <authorList>
            <person name="van Westerhoven A.C."/>
            <person name="Mehrabi R."/>
            <person name="Talebi R."/>
            <person name="Steentjes M.B.F."/>
            <person name="Corcolon B."/>
            <person name="Chong P.A."/>
            <person name="Kema G.H.J."/>
            <person name="Seidl M.F."/>
        </authorList>
    </citation>
    <scope>NUCLEOTIDE SEQUENCE [LARGE SCALE GENOMIC DNA]</scope>
    <source>
        <strain evidence="1 2">P124</strain>
    </source>
</reference>
<gene>
    <name evidence="1" type="ORF">PRZ48_014006</name>
</gene>
<sequence length="419" mass="47231">MTSDAAFEIPPEYRSKLRPVKPKDTRSDREILDSLSQNIPVSSEKNIWAFWHSGLEGLPNWCRRNLIDWHRICGSSWTIRLLDTIPGSPNNALQWVDADVLPAAFVKSNMEGPYVGQHSADLLRAATLWKHGGVWMDVGVILTRDLDRVCWDQLADESNSYEMCSAYVDGVTVANHFVAGRKGSEFLKKWSVELISLPLAKLTLLRQQLFSHLWSARTSSAGLVNHPLLAFRGEMLPSAAMARYNFPMKLDKMPTIMDYTAQVSAYARVAVLEEPGGGFNGREYWKDKILKFDALDECWAAEAEIGFDGKDLFDLLATERMETDARPVSTDYQLAEKVVWRLLTSTSMQKVTRGHDLIEGLALGSLWDMPENLGKDAEPGTFAELLRYGSVHFEQTREEIEYVDPESPEMVLSKGLLEP</sequence>
<comment type="caution">
    <text evidence="1">The sequence shown here is derived from an EMBL/GenBank/DDBJ whole genome shotgun (WGS) entry which is preliminary data.</text>
</comment>
<dbReference type="Pfam" id="PF05704">
    <property type="entry name" value="Caps_synth"/>
    <property type="match status" value="1"/>
</dbReference>
<dbReference type="InterPro" id="IPR029044">
    <property type="entry name" value="Nucleotide-diphossugar_trans"/>
</dbReference>